<dbReference type="GO" id="GO:0032259">
    <property type="term" value="P:methylation"/>
    <property type="evidence" value="ECO:0007669"/>
    <property type="project" value="UniProtKB-KW"/>
</dbReference>
<feature type="transmembrane region" description="Helical" evidence="1">
    <location>
        <begin position="183"/>
        <end position="203"/>
    </location>
</feature>
<protein>
    <submittedName>
        <fullName evidence="2">Phosphatidylethanolamine N-methyltransferase</fullName>
    </submittedName>
</protein>
<accession>A0A1D1YTI3</accession>
<dbReference type="AlphaFoldDB" id="A0A1D1YTI3"/>
<dbReference type="EMBL" id="GDJX01010010">
    <property type="protein sequence ID" value="JAT57926.1"/>
    <property type="molecule type" value="Transcribed_RNA"/>
</dbReference>
<proteinExistence type="predicted"/>
<gene>
    <name evidence="2" type="primary">CHO2_3</name>
    <name evidence="2" type="ORF">g.85263</name>
</gene>
<feature type="transmembrane region" description="Helical" evidence="1">
    <location>
        <begin position="54"/>
        <end position="75"/>
    </location>
</feature>
<dbReference type="GO" id="GO:0008168">
    <property type="term" value="F:methyltransferase activity"/>
    <property type="evidence" value="ECO:0007669"/>
    <property type="project" value="UniProtKB-KW"/>
</dbReference>
<dbReference type="PANTHER" id="PTHR34116">
    <property type="entry name" value="PLASMINOGEN ACTIVATOR INHIBITOR"/>
    <property type="match status" value="1"/>
</dbReference>
<feature type="transmembrane region" description="Helical" evidence="1">
    <location>
        <begin position="117"/>
        <end position="136"/>
    </location>
</feature>
<keyword evidence="1" id="KW-0812">Transmembrane</keyword>
<dbReference type="PANTHER" id="PTHR34116:SF2">
    <property type="entry name" value="THH1_TOM1_TOM3 DOMAIN-CONTAINING PROTEIN"/>
    <property type="match status" value="1"/>
</dbReference>
<reference evidence="2" key="1">
    <citation type="submission" date="2015-07" db="EMBL/GenBank/DDBJ databases">
        <title>Transcriptome Assembly of Anthurium amnicola.</title>
        <authorList>
            <person name="Suzuki J."/>
        </authorList>
    </citation>
    <scope>NUCLEOTIDE SEQUENCE</scope>
</reference>
<keyword evidence="2" id="KW-0808">Transferase</keyword>
<keyword evidence="1" id="KW-1133">Transmembrane helix</keyword>
<feature type="transmembrane region" description="Helical" evidence="1">
    <location>
        <begin position="12"/>
        <end position="33"/>
    </location>
</feature>
<evidence type="ECO:0000256" key="1">
    <source>
        <dbReference type="SAM" id="Phobius"/>
    </source>
</evidence>
<keyword evidence="2" id="KW-0489">Methyltransferase</keyword>
<feature type="non-terminal residue" evidence="2">
    <location>
        <position position="1"/>
    </location>
</feature>
<keyword evidence="1" id="KW-0472">Membrane</keyword>
<sequence length="303" mass="33495">TSLVWQKAVCKYYILSNIGFAEPNLFLILVFLLRASLQKRDSGTLSQQWNKRTVCCAFLVCLPMFILHLGLILFASKIVVKMRNHGVNVASYFWSTSHLTDDGSICTYPLFSTVLLGFYYIVLMAYVSYFGVRMALLAINKGLRRRVCILIISVIVLLPIRAVLLGLTVLLNPRNLAFEALVFSSFLVLLSCALVGVCMLVYYPIADSMALRGLVHSDIEELPFDDYYCNGASFMDRQKLLENDRNSDSLAKLCSASSGTMMKDESTATIASEDVGVFIPAAIAVVSWPGSTLPLQAYSSPSS</sequence>
<evidence type="ECO:0000313" key="2">
    <source>
        <dbReference type="EMBL" id="JAT57926.1"/>
    </source>
</evidence>
<organism evidence="2">
    <name type="scientific">Anthurium amnicola</name>
    <dbReference type="NCBI Taxonomy" id="1678845"/>
    <lineage>
        <taxon>Eukaryota</taxon>
        <taxon>Viridiplantae</taxon>
        <taxon>Streptophyta</taxon>
        <taxon>Embryophyta</taxon>
        <taxon>Tracheophyta</taxon>
        <taxon>Spermatophyta</taxon>
        <taxon>Magnoliopsida</taxon>
        <taxon>Liliopsida</taxon>
        <taxon>Araceae</taxon>
        <taxon>Pothoideae</taxon>
        <taxon>Potheae</taxon>
        <taxon>Anthurium</taxon>
    </lineage>
</organism>
<feature type="transmembrane region" description="Helical" evidence="1">
    <location>
        <begin position="148"/>
        <end position="171"/>
    </location>
</feature>
<name>A0A1D1YTI3_9ARAE</name>